<dbReference type="OrthoDB" id="2921962at2759"/>
<gene>
    <name evidence="1" type="ORF">BDN71DRAFT_1448252</name>
</gene>
<name>A0A9P6DGC4_PLEER</name>
<evidence type="ECO:0008006" key="3">
    <source>
        <dbReference type="Google" id="ProtNLM"/>
    </source>
</evidence>
<organism evidence="1 2">
    <name type="scientific">Pleurotus eryngii</name>
    <name type="common">Boletus of the steppes</name>
    <dbReference type="NCBI Taxonomy" id="5323"/>
    <lineage>
        <taxon>Eukaryota</taxon>
        <taxon>Fungi</taxon>
        <taxon>Dikarya</taxon>
        <taxon>Basidiomycota</taxon>
        <taxon>Agaricomycotina</taxon>
        <taxon>Agaricomycetes</taxon>
        <taxon>Agaricomycetidae</taxon>
        <taxon>Agaricales</taxon>
        <taxon>Pleurotineae</taxon>
        <taxon>Pleurotaceae</taxon>
        <taxon>Pleurotus</taxon>
    </lineage>
</organism>
<sequence length="161" mass="18283">MATFRGSLRKFLQKFSDLCNWDFAWMNVGGVCRHWRGSMLASSRLWTPIDISQPDSPLEFLKRSKSAPLQITRRRYPSDFEQFKKVAEAVMKQISRLESLNIATIQGDDLLQFLRLNGDVNATVAAVLEGLRIFVRPSSSTALSNILHRNMTSLGHPRNTS</sequence>
<evidence type="ECO:0000313" key="1">
    <source>
        <dbReference type="EMBL" id="KAF9494875.1"/>
    </source>
</evidence>
<protein>
    <recommendedName>
        <fullName evidence="3">F-box domain-containing protein</fullName>
    </recommendedName>
</protein>
<comment type="caution">
    <text evidence="1">The sequence shown here is derived from an EMBL/GenBank/DDBJ whole genome shotgun (WGS) entry which is preliminary data.</text>
</comment>
<dbReference type="EMBL" id="MU154567">
    <property type="protein sequence ID" value="KAF9494875.1"/>
    <property type="molecule type" value="Genomic_DNA"/>
</dbReference>
<accession>A0A9P6DGC4</accession>
<proteinExistence type="predicted"/>
<evidence type="ECO:0000313" key="2">
    <source>
        <dbReference type="Proteomes" id="UP000807025"/>
    </source>
</evidence>
<keyword evidence="2" id="KW-1185">Reference proteome</keyword>
<reference evidence="1" key="1">
    <citation type="submission" date="2020-11" db="EMBL/GenBank/DDBJ databases">
        <authorList>
            <consortium name="DOE Joint Genome Institute"/>
            <person name="Ahrendt S."/>
            <person name="Riley R."/>
            <person name="Andreopoulos W."/>
            <person name="Labutti K."/>
            <person name="Pangilinan J."/>
            <person name="Ruiz-Duenas F.J."/>
            <person name="Barrasa J.M."/>
            <person name="Sanchez-Garcia M."/>
            <person name="Camarero S."/>
            <person name="Miyauchi S."/>
            <person name="Serrano A."/>
            <person name="Linde D."/>
            <person name="Babiker R."/>
            <person name="Drula E."/>
            <person name="Ayuso-Fernandez I."/>
            <person name="Pacheco R."/>
            <person name="Padilla G."/>
            <person name="Ferreira P."/>
            <person name="Barriuso J."/>
            <person name="Kellner H."/>
            <person name="Castanera R."/>
            <person name="Alfaro M."/>
            <person name="Ramirez L."/>
            <person name="Pisabarro A.G."/>
            <person name="Kuo A."/>
            <person name="Tritt A."/>
            <person name="Lipzen A."/>
            <person name="He G."/>
            <person name="Yan M."/>
            <person name="Ng V."/>
            <person name="Cullen D."/>
            <person name="Martin F."/>
            <person name="Rosso M.-N."/>
            <person name="Henrissat B."/>
            <person name="Hibbett D."/>
            <person name="Martinez A.T."/>
            <person name="Grigoriev I.V."/>
        </authorList>
    </citation>
    <scope>NUCLEOTIDE SEQUENCE</scope>
    <source>
        <strain evidence="1">ATCC 90797</strain>
    </source>
</reference>
<dbReference type="Proteomes" id="UP000807025">
    <property type="component" value="Unassembled WGS sequence"/>
</dbReference>
<dbReference type="AlphaFoldDB" id="A0A9P6DGC4"/>